<dbReference type="EMBL" id="VZZK01000046">
    <property type="protein sequence ID" value="KAB1072901.1"/>
    <property type="molecule type" value="Genomic_DNA"/>
</dbReference>
<evidence type="ECO:0000313" key="2">
    <source>
        <dbReference type="EMBL" id="KAB1072901.1"/>
    </source>
</evidence>
<reference evidence="2 3" key="1">
    <citation type="submission" date="2019-09" db="EMBL/GenBank/DDBJ databases">
        <title>YIM 48816 draft genome.</title>
        <authorList>
            <person name="Jiang L."/>
        </authorList>
    </citation>
    <scope>NUCLEOTIDE SEQUENCE [LARGE SCALE GENOMIC DNA]</scope>
    <source>
        <strain evidence="2 3">YIM 48816</strain>
    </source>
</reference>
<dbReference type="SUPFAM" id="SSF53335">
    <property type="entry name" value="S-adenosyl-L-methionine-dependent methyltransferases"/>
    <property type="match status" value="1"/>
</dbReference>
<dbReference type="Gene3D" id="3.40.50.150">
    <property type="entry name" value="Vaccinia Virus protein VP39"/>
    <property type="match status" value="1"/>
</dbReference>
<gene>
    <name evidence="2" type="ORF">F6X53_27780</name>
</gene>
<dbReference type="GO" id="GO:0008757">
    <property type="term" value="F:S-adenosylmethionine-dependent methyltransferase activity"/>
    <property type="evidence" value="ECO:0007669"/>
    <property type="project" value="InterPro"/>
</dbReference>
<accession>A0A6L3SX44</accession>
<evidence type="ECO:0000259" key="1">
    <source>
        <dbReference type="Pfam" id="PF08241"/>
    </source>
</evidence>
<keyword evidence="2" id="KW-0489">Methyltransferase</keyword>
<dbReference type="InterPro" id="IPR013216">
    <property type="entry name" value="Methyltransf_11"/>
</dbReference>
<dbReference type="GO" id="GO:0032259">
    <property type="term" value="P:methylation"/>
    <property type="evidence" value="ECO:0007669"/>
    <property type="project" value="UniProtKB-KW"/>
</dbReference>
<evidence type="ECO:0000313" key="3">
    <source>
        <dbReference type="Proteomes" id="UP000474159"/>
    </source>
</evidence>
<feature type="domain" description="Methyltransferase type 11" evidence="1">
    <location>
        <begin position="42"/>
        <end position="92"/>
    </location>
</feature>
<dbReference type="Pfam" id="PF08241">
    <property type="entry name" value="Methyltransf_11"/>
    <property type="match status" value="1"/>
</dbReference>
<dbReference type="OrthoDB" id="9796760at2"/>
<dbReference type="AlphaFoldDB" id="A0A6L3SX44"/>
<keyword evidence="3" id="KW-1185">Reference proteome</keyword>
<dbReference type="RefSeq" id="WP_151004485.1">
    <property type="nucleotide sequence ID" value="NZ_VZZK01000046.1"/>
</dbReference>
<protein>
    <submittedName>
        <fullName evidence="2">Methyltransferase domain-containing protein</fullName>
    </submittedName>
</protein>
<sequence length="190" mass="21053">MKIVLNIGSGPHNPARMHPFFREGDAWRQVRVDIDPYVEPDVVASAVDLSAFASGSVDAVWSSHHLEHLYEHEAAQALSEFRRVLRPTGFALLTTPDLAAVAELIAQGRAEDIAYRSPAGPVTAMDMLYGFRPALRAGRAYMAHRTGYTADRLYRALEDAGFPRAQVRPGARYDLWAAAFMEDATIEVRL</sequence>
<organism evidence="2 3">
    <name type="scientific">Methylobacterium soli</name>
    <dbReference type="NCBI Taxonomy" id="553447"/>
    <lineage>
        <taxon>Bacteria</taxon>
        <taxon>Pseudomonadati</taxon>
        <taxon>Pseudomonadota</taxon>
        <taxon>Alphaproteobacteria</taxon>
        <taxon>Hyphomicrobiales</taxon>
        <taxon>Methylobacteriaceae</taxon>
        <taxon>Methylobacterium</taxon>
    </lineage>
</organism>
<dbReference type="Proteomes" id="UP000474159">
    <property type="component" value="Unassembled WGS sequence"/>
</dbReference>
<keyword evidence="2" id="KW-0808">Transferase</keyword>
<proteinExistence type="predicted"/>
<dbReference type="InterPro" id="IPR029063">
    <property type="entry name" value="SAM-dependent_MTases_sf"/>
</dbReference>
<comment type="caution">
    <text evidence="2">The sequence shown here is derived from an EMBL/GenBank/DDBJ whole genome shotgun (WGS) entry which is preliminary data.</text>
</comment>
<name>A0A6L3SX44_9HYPH</name>